<evidence type="ECO:0000256" key="12">
    <source>
        <dbReference type="ARBA" id="ARBA00048856"/>
    </source>
</evidence>
<dbReference type="InterPro" id="IPR006313">
    <property type="entry name" value="EfeB/EfeN"/>
</dbReference>
<evidence type="ECO:0000313" key="16">
    <source>
        <dbReference type="EMBL" id="GAA0445584.1"/>
    </source>
</evidence>
<keyword evidence="2 13" id="KW-0575">Peroxidase</keyword>
<dbReference type="SUPFAM" id="SSF54909">
    <property type="entry name" value="Dimeric alpha+beta barrel"/>
    <property type="match status" value="1"/>
</dbReference>
<dbReference type="InterPro" id="IPR011008">
    <property type="entry name" value="Dimeric_a/b-barrel"/>
</dbReference>
<sequence>MAEQVQDDTISRRRLLGTAGAVGAAGLVMGGGAGAFAADAVRDEPAALSGVGETERMFHGKHQAGIADPAQACGHLLAFDLAPGADRKAAAALLRRWSATAAELMAGEVPRGDDTGIALDAGPSALTVTFGFGRTFFDRTGLAARRPVALQPLPAFTGDALDAKRSDGDLWVQIGADDPLVAFHAVRLLRKQAGDAVRPRWQMTGFNRTPGATARPRTGRNLMGQIDGTNNPKPSDPDFAARVFVPDDSGDWMAGGSYAVVRRIRMLLDSWDHLSLERQEKVIGRRKSDGAPLSGGTETTPVDLDKIREDGSLAIAGDAHIRVAAPESNRGAAMLRRAFSYQDGVLDDGAPDAGLLFVAWQADPRKGFVPVQRKLDRGDGLSRFLRHESSGLFAVPGGCAPGEYVGQRLLEG</sequence>
<evidence type="ECO:0000259" key="15">
    <source>
        <dbReference type="Pfam" id="PF20628"/>
    </source>
</evidence>
<dbReference type="InterPro" id="IPR006311">
    <property type="entry name" value="TAT_signal"/>
</dbReference>
<feature type="domain" description="Dyp-type peroxidase C-terminal" evidence="15">
    <location>
        <begin position="219"/>
        <end position="399"/>
    </location>
</feature>
<evidence type="ECO:0000256" key="11">
    <source>
        <dbReference type="ARBA" id="ARBA00033775"/>
    </source>
</evidence>
<comment type="catalytic activity">
    <reaction evidence="12">
        <text>heme b + 2 H(+) = protoporphyrin IX + Fe(2+)</text>
        <dbReference type="Rhea" id="RHEA:22584"/>
        <dbReference type="ChEBI" id="CHEBI:15378"/>
        <dbReference type="ChEBI" id="CHEBI:29033"/>
        <dbReference type="ChEBI" id="CHEBI:57306"/>
        <dbReference type="ChEBI" id="CHEBI:60344"/>
        <dbReference type="EC" id="4.98.1.1"/>
    </reaction>
    <physiologicalReaction direction="left-to-right" evidence="12">
        <dbReference type="Rhea" id="RHEA:22585"/>
    </physiologicalReaction>
</comment>
<comment type="cofactor">
    <cofactor evidence="13">
        <name>heme b</name>
        <dbReference type="ChEBI" id="CHEBI:60344"/>
    </cofactor>
    <text evidence="13">Binds 1 heme b (iron(II)-protoporphyrin IX) group non-covalently per subunit.</text>
</comment>
<dbReference type="InterPro" id="IPR048327">
    <property type="entry name" value="Dyp_perox_N"/>
</dbReference>
<evidence type="ECO:0000256" key="3">
    <source>
        <dbReference type="ARBA" id="ARBA00022617"/>
    </source>
</evidence>
<reference evidence="16 17" key="1">
    <citation type="journal article" date="2019" name="Int. J. Syst. Evol. Microbiol.">
        <title>The Global Catalogue of Microorganisms (GCM) 10K type strain sequencing project: providing services to taxonomists for standard genome sequencing and annotation.</title>
        <authorList>
            <consortium name="The Broad Institute Genomics Platform"/>
            <consortium name="The Broad Institute Genome Sequencing Center for Infectious Disease"/>
            <person name="Wu L."/>
            <person name="Ma J."/>
        </authorList>
    </citation>
    <scope>NUCLEOTIDE SEQUENCE [LARGE SCALE GENOMIC DNA]</scope>
    <source>
        <strain evidence="16 17">JCM 10649</strain>
    </source>
</reference>
<dbReference type="PROSITE" id="PS51318">
    <property type="entry name" value="TAT"/>
    <property type="match status" value="1"/>
</dbReference>
<comment type="caution">
    <text evidence="16">The sequence shown here is derived from an EMBL/GenBank/DDBJ whole genome shotgun (WGS) entry which is preliminary data.</text>
</comment>
<dbReference type="InterPro" id="IPR048328">
    <property type="entry name" value="Dyp_perox_C"/>
</dbReference>
<dbReference type="EMBL" id="BAAAHB010000003">
    <property type="protein sequence ID" value="GAA0445584.1"/>
    <property type="molecule type" value="Genomic_DNA"/>
</dbReference>
<dbReference type="Pfam" id="PF20628">
    <property type="entry name" value="Dyp_perox_C"/>
    <property type="match status" value="1"/>
</dbReference>
<evidence type="ECO:0000313" key="17">
    <source>
        <dbReference type="Proteomes" id="UP001499895"/>
    </source>
</evidence>
<feature type="domain" description="Dyp-type peroxidase N-terminal" evidence="14">
    <location>
        <begin position="63"/>
        <end position="207"/>
    </location>
</feature>
<dbReference type="NCBIfam" id="TIGR01412">
    <property type="entry name" value="tat_substr_1"/>
    <property type="match status" value="1"/>
</dbReference>
<evidence type="ECO:0000256" key="9">
    <source>
        <dbReference type="ARBA" id="ARBA00025737"/>
    </source>
</evidence>
<dbReference type="RefSeq" id="WP_344084799.1">
    <property type="nucleotide sequence ID" value="NZ_BAAAHB010000003.1"/>
</dbReference>
<keyword evidence="4 13" id="KW-0479">Metal-binding</keyword>
<keyword evidence="6 13" id="KW-0560">Oxidoreductase</keyword>
<proteinExistence type="inferred from homology"/>
<evidence type="ECO:0000256" key="13">
    <source>
        <dbReference type="RuleBase" id="RU365017"/>
    </source>
</evidence>
<evidence type="ECO:0000256" key="7">
    <source>
        <dbReference type="ARBA" id="ARBA00023004"/>
    </source>
</evidence>
<evidence type="ECO:0000256" key="8">
    <source>
        <dbReference type="ARBA" id="ARBA00023239"/>
    </source>
</evidence>
<keyword evidence="17" id="KW-1185">Reference proteome</keyword>
<evidence type="ECO:0000256" key="4">
    <source>
        <dbReference type="ARBA" id="ARBA00022723"/>
    </source>
</evidence>
<dbReference type="PANTHER" id="PTHR30521">
    <property type="entry name" value="DEFERROCHELATASE/PEROXIDASE"/>
    <property type="match status" value="1"/>
</dbReference>
<keyword evidence="3 13" id="KW-0349">Heme</keyword>
<evidence type="ECO:0000256" key="2">
    <source>
        <dbReference type="ARBA" id="ARBA00022559"/>
    </source>
</evidence>
<protein>
    <recommendedName>
        <fullName evidence="10 13">Deferrochelatase</fullName>
        <ecNumber evidence="13">1.11.1.-</ecNumber>
    </recommendedName>
    <alternativeName>
        <fullName evidence="11 13">Peroxidase EfeB</fullName>
    </alternativeName>
</protein>
<keyword evidence="8" id="KW-0456">Lyase</keyword>
<dbReference type="NCBIfam" id="TIGR01413">
    <property type="entry name" value="Dyp_perox_fam"/>
    <property type="match status" value="1"/>
</dbReference>
<evidence type="ECO:0000259" key="14">
    <source>
        <dbReference type="Pfam" id="PF04261"/>
    </source>
</evidence>
<comment type="similarity">
    <text evidence="9 13">Belongs to the DyP-type peroxidase family.</text>
</comment>
<accession>A0ABN0ZG51</accession>
<dbReference type="PROSITE" id="PS51404">
    <property type="entry name" value="DYP_PEROXIDASE"/>
    <property type="match status" value="1"/>
</dbReference>
<evidence type="ECO:0000256" key="10">
    <source>
        <dbReference type="ARBA" id="ARBA00033771"/>
    </source>
</evidence>
<comment type="function">
    <text evidence="13">Involved in the recovery of exogenous heme iron. Extracts iron from heme while preserving the protoporphyrin ring intact.</text>
</comment>
<dbReference type="EC" id="1.11.1.-" evidence="13"/>
<dbReference type="Proteomes" id="UP001499895">
    <property type="component" value="Unassembled WGS sequence"/>
</dbReference>
<evidence type="ECO:0000256" key="1">
    <source>
        <dbReference type="ARBA" id="ARBA00004196"/>
    </source>
</evidence>
<dbReference type="Pfam" id="PF04261">
    <property type="entry name" value="Dyp_perox_N"/>
    <property type="match status" value="1"/>
</dbReference>
<dbReference type="PANTHER" id="PTHR30521:SF4">
    <property type="entry name" value="DEFERROCHELATASE"/>
    <property type="match status" value="1"/>
</dbReference>
<comment type="subcellular location">
    <subcellularLocation>
        <location evidence="1">Cell envelope</location>
    </subcellularLocation>
</comment>
<evidence type="ECO:0000256" key="5">
    <source>
        <dbReference type="ARBA" id="ARBA00022729"/>
    </source>
</evidence>
<evidence type="ECO:0000256" key="6">
    <source>
        <dbReference type="ARBA" id="ARBA00023002"/>
    </source>
</evidence>
<keyword evidence="7 13" id="KW-0408">Iron</keyword>
<keyword evidence="5" id="KW-0732">Signal</keyword>
<name>A0ABN0ZG51_9ACTN</name>
<gene>
    <name evidence="16" type="primary">efeB</name>
    <name evidence="16" type="ORF">GCM10009544_05410</name>
</gene>
<organism evidence="16 17">
    <name type="scientific">Streptomyces stramineus</name>
    <dbReference type="NCBI Taxonomy" id="173861"/>
    <lineage>
        <taxon>Bacteria</taxon>
        <taxon>Bacillati</taxon>
        <taxon>Actinomycetota</taxon>
        <taxon>Actinomycetes</taxon>
        <taxon>Kitasatosporales</taxon>
        <taxon>Streptomycetaceae</taxon>
        <taxon>Streptomyces</taxon>
    </lineage>
</organism>
<dbReference type="InterPro" id="IPR006314">
    <property type="entry name" value="Dyp_peroxidase"/>
</dbReference>